<sequence length="55" mass="5935">MSMTVGNAGDQRRREGFRLLGGCERNGMGSGGGFWYGCDDDSVSQSSGRVPSWMQ</sequence>
<accession>A0A8S9K9E0</accession>
<name>A0A8S9K9E0_BRACR</name>
<comment type="caution">
    <text evidence="1">The sequence shown here is derived from an EMBL/GenBank/DDBJ whole genome shotgun (WGS) entry which is preliminary data.</text>
</comment>
<evidence type="ECO:0000313" key="1">
    <source>
        <dbReference type="EMBL" id="KAF2591640.1"/>
    </source>
</evidence>
<gene>
    <name evidence="1" type="ORF">F2Q70_00041444</name>
</gene>
<protein>
    <submittedName>
        <fullName evidence="1">Uncharacterized protein</fullName>
    </submittedName>
</protein>
<organism evidence="1">
    <name type="scientific">Brassica cretica</name>
    <name type="common">Mustard</name>
    <dbReference type="NCBI Taxonomy" id="69181"/>
    <lineage>
        <taxon>Eukaryota</taxon>
        <taxon>Viridiplantae</taxon>
        <taxon>Streptophyta</taxon>
        <taxon>Embryophyta</taxon>
        <taxon>Tracheophyta</taxon>
        <taxon>Spermatophyta</taxon>
        <taxon>Magnoliopsida</taxon>
        <taxon>eudicotyledons</taxon>
        <taxon>Gunneridae</taxon>
        <taxon>Pentapetalae</taxon>
        <taxon>rosids</taxon>
        <taxon>malvids</taxon>
        <taxon>Brassicales</taxon>
        <taxon>Brassicaceae</taxon>
        <taxon>Brassiceae</taxon>
        <taxon>Brassica</taxon>
    </lineage>
</organism>
<dbReference type="EMBL" id="QGKY02000190">
    <property type="protein sequence ID" value="KAF2591640.1"/>
    <property type="molecule type" value="Genomic_DNA"/>
</dbReference>
<proteinExistence type="predicted"/>
<reference evidence="1" key="1">
    <citation type="submission" date="2019-12" db="EMBL/GenBank/DDBJ databases">
        <title>Genome sequencing and annotation of Brassica cretica.</title>
        <authorList>
            <person name="Studholme D.J."/>
            <person name="Sarris P.F."/>
        </authorList>
    </citation>
    <scope>NUCLEOTIDE SEQUENCE</scope>
    <source>
        <strain evidence="1">PFS-102/07</strain>
        <tissue evidence="1">Leaf</tissue>
    </source>
</reference>
<dbReference type="AlphaFoldDB" id="A0A8S9K9E0"/>